<organism evidence="3">
    <name type="scientific">uncultured marine microorganism</name>
    <dbReference type="NCBI Taxonomy" id="415540"/>
    <lineage>
        <taxon>unclassified sequences</taxon>
        <taxon>environmental samples</taxon>
    </lineage>
</organism>
<dbReference type="GO" id="GO:0004065">
    <property type="term" value="F:arylsulfatase activity"/>
    <property type="evidence" value="ECO:0007669"/>
    <property type="project" value="TreeGrafter"/>
</dbReference>
<gene>
    <name evidence="3" type="primary">21G8-10</name>
</gene>
<evidence type="ECO:0000313" key="3">
    <source>
        <dbReference type="EMBL" id="CAM58126.1"/>
    </source>
</evidence>
<evidence type="ECO:0000256" key="1">
    <source>
        <dbReference type="ARBA" id="ARBA00008779"/>
    </source>
</evidence>
<dbReference type="Gene3D" id="3.40.720.10">
    <property type="entry name" value="Alkaline Phosphatase, subunit A"/>
    <property type="match status" value="1"/>
</dbReference>
<dbReference type="InterPro" id="IPR000917">
    <property type="entry name" value="Sulfatase_N"/>
</dbReference>
<dbReference type="SUPFAM" id="SSF53649">
    <property type="entry name" value="Alkaline phosphatase-like"/>
    <property type="match status" value="1"/>
</dbReference>
<proteinExistence type="inferred from homology"/>
<dbReference type="PROSITE" id="PS51257">
    <property type="entry name" value="PROKAR_LIPOPROTEIN"/>
    <property type="match status" value="1"/>
</dbReference>
<sequence>MKRILVAGLVLVVLQFASGCEKPQEQSQLQTPAKKPNILLIVADDMGYSDIGAFGGEIATPTLDRLANEALRLSNFHVLPSCSPTRSVLLSGVDNHLAGIGTMGEFLTPEMEGFPGYAGYLNFEVAALAGR</sequence>
<dbReference type="PANTHER" id="PTHR42693:SF33">
    <property type="entry name" value="ARYLSULFATASE"/>
    <property type="match status" value="1"/>
</dbReference>
<protein>
    <submittedName>
        <fullName evidence="3">Arylsulfatase A</fullName>
    </submittedName>
</protein>
<name>A5CFW8_9ZZZZ</name>
<dbReference type="InterPro" id="IPR017850">
    <property type="entry name" value="Alkaline_phosphatase_core_sf"/>
</dbReference>
<dbReference type="InterPro" id="IPR050738">
    <property type="entry name" value="Sulfatase"/>
</dbReference>
<comment type="similarity">
    <text evidence="1">Belongs to the sulfatase family.</text>
</comment>
<feature type="domain" description="Sulfatase N-terminal" evidence="2">
    <location>
        <begin position="36"/>
        <end position="113"/>
    </location>
</feature>
<accession>A5CFW8</accession>
<reference evidence="3" key="1">
    <citation type="submission" date="2007-03" db="EMBL/GenBank/DDBJ databases">
        <title>Isolation and characterization of alkane hydroxylases from Pacific deep-sea sediment.</title>
        <authorList>
            <person name="Xu M."/>
        </authorList>
    </citation>
    <scope>NUCLEOTIDE SEQUENCE</scope>
</reference>
<dbReference type="Pfam" id="PF00884">
    <property type="entry name" value="Sulfatase"/>
    <property type="match status" value="1"/>
</dbReference>
<dbReference type="PANTHER" id="PTHR42693">
    <property type="entry name" value="ARYLSULFATASE FAMILY MEMBER"/>
    <property type="match status" value="1"/>
</dbReference>
<evidence type="ECO:0000259" key="2">
    <source>
        <dbReference type="Pfam" id="PF00884"/>
    </source>
</evidence>
<dbReference type="EMBL" id="AM501427">
    <property type="protein sequence ID" value="CAM58126.1"/>
    <property type="molecule type" value="Genomic_DNA"/>
</dbReference>
<dbReference type="AlphaFoldDB" id="A5CFW8"/>